<dbReference type="InterPro" id="IPR036116">
    <property type="entry name" value="FN3_sf"/>
</dbReference>
<evidence type="ECO:0008006" key="2">
    <source>
        <dbReference type="Google" id="ProtNLM"/>
    </source>
</evidence>
<dbReference type="SUPFAM" id="SSF49265">
    <property type="entry name" value="Fibronectin type III"/>
    <property type="match status" value="1"/>
</dbReference>
<dbReference type="InterPro" id="IPR013783">
    <property type="entry name" value="Ig-like_fold"/>
</dbReference>
<sequence length="122" mass="14197">MKQKVKARYCRITNRHTPDGTFAISDFRIFGKGNGKLPHRVENIKIERNNEDKRFARITWDKVPEATGYNVKFGIAKDKLYLNYQVYTHNFVELHCLDKDADYFFEVESFNENGVSKAGSGK</sequence>
<dbReference type="CDD" id="cd00063">
    <property type="entry name" value="FN3"/>
    <property type="match status" value="1"/>
</dbReference>
<evidence type="ECO:0000313" key="1">
    <source>
        <dbReference type="EMBL" id="MPM79015.1"/>
    </source>
</evidence>
<dbReference type="AlphaFoldDB" id="A0A645CQ34"/>
<reference evidence="1" key="1">
    <citation type="submission" date="2019-08" db="EMBL/GenBank/DDBJ databases">
        <authorList>
            <person name="Kucharzyk K."/>
            <person name="Murdoch R.W."/>
            <person name="Higgins S."/>
            <person name="Loffler F."/>
        </authorList>
    </citation>
    <scope>NUCLEOTIDE SEQUENCE</scope>
</reference>
<accession>A0A645CQ34</accession>
<dbReference type="EMBL" id="VSSQ01029050">
    <property type="protein sequence ID" value="MPM79015.1"/>
    <property type="molecule type" value="Genomic_DNA"/>
</dbReference>
<proteinExistence type="predicted"/>
<organism evidence="1">
    <name type="scientific">bioreactor metagenome</name>
    <dbReference type="NCBI Taxonomy" id="1076179"/>
    <lineage>
        <taxon>unclassified sequences</taxon>
        <taxon>metagenomes</taxon>
        <taxon>ecological metagenomes</taxon>
    </lineage>
</organism>
<protein>
    <recommendedName>
        <fullName evidence="2">Fibronectin type-III domain-containing protein</fullName>
    </recommendedName>
</protein>
<gene>
    <name evidence="1" type="ORF">SDC9_126031</name>
</gene>
<name>A0A645CQ34_9ZZZZ</name>
<dbReference type="Gene3D" id="2.60.40.10">
    <property type="entry name" value="Immunoglobulins"/>
    <property type="match status" value="1"/>
</dbReference>
<comment type="caution">
    <text evidence="1">The sequence shown here is derived from an EMBL/GenBank/DDBJ whole genome shotgun (WGS) entry which is preliminary data.</text>
</comment>
<dbReference type="InterPro" id="IPR003961">
    <property type="entry name" value="FN3_dom"/>
</dbReference>